<reference evidence="3" key="1">
    <citation type="submission" date="2020-02" db="EMBL/GenBank/DDBJ databases">
        <authorList>
            <person name="Meier V. D."/>
        </authorList>
    </citation>
    <scope>NUCLEOTIDE SEQUENCE</scope>
    <source>
        <strain evidence="3">AVDCRST_MAG58</strain>
    </source>
</reference>
<dbReference type="PANTHER" id="PTHR43682">
    <property type="entry name" value="LACTATE UTILIZATION PROTEIN C"/>
    <property type="match status" value="1"/>
</dbReference>
<dbReference type="Pfam" id="PF02589">
    <property type="entry name" value="LUD_dom"/>
    <property type="match status" value="1"/>
</dbReference>
<feature type="domain" description="LUD" evidence="2">
    <location>
        <begin position="48"/>
        <end position="221"/>
    </location>
</feature>
<dbReference type="InterPro" id="IPR037171">
    <property type="entry name" value="NagB/RpiA_transferase-like"/>
</dbReference>
<evidence type="ECO:0000256" key="1">
    <source>
        <dbReference type="SAM" id="MobiDB-lite"/>
    </source>
</evidence>
<evidence type="ECO:0000259" key="2">
    <source>
        <dbReference type="Pfam" id="PF02589"/>
    </source>
</evidence>
<proteinExistence type="predicted"/>
<dbReference type="Gene3D" id="3.40.50.10420">
    <property type="entry name" value="NagB/RpiA/CoA transferase-like"/>
    <property type="match status" value="1"/>
</dbReference>
<organism evidence="3">
    <name type="scientific">uncultured Rubrobacteraceae bacterium</name>
    <dbReference type="NCBI Taxonomy" id="349277"/>
    <lineage>
        <taxon>Bacteria</taxon>
        <taxon>Bacillati</taxon>
        <taxon>Actinomycetota</taxon>
        <taxon>Rubrobacteria</taxon>
        <taxon>Rubrobacterales</taxon>
        <taxon>Rubrobacteraceae</taxon>
        <taxon>environmental samples</taxon>
    </lineage>
</organism>
<dbReference type="PANTHER" id="PTHR43682:SF1">
    <property type="entry name" value="LACTATE UTILIZATION PROTEIN C"/>
    <property type="match status" value="1"/>
</dbReference>
<dbReference type="SUPFAM" id="SSF100950">
    <property type="entry name" value="NagB/RpiA/CoA transferase-like"/>
    <property type="match status" value="1"/>
</dbReference>
<dbReference type="EMBL" id="CADCVF010000024">
    <property type="protein sequence ID" value="CAA9451911.1"/>
    <property type="molecule type" value="Genomic_DNA"/>
</dbReference>
<name>A0A6J4QWW8_9ACTN</name>
<dbReference type="AlphaFoldDB" id="A0A6J4QWW8"/>
<dbReference type="InterPro" id="IPR003741">
    <property type="entry name" value="LUD_dom"/>
</dbReference>
<accession>A0A6J4QWW8</accession>
<dbReference type="InterPro" id="IPR024185">
    <property type="entry name" value="FTHF_cligase-like_sf"/>
</dbReference>
<feature type="compositionally biased region" description="Basic and acidic residues" evidence="1">
    <location>
        <begin position="1"/>
        <end position="12"/>
    </location>
</feature>
<gene>
    <name evidence="3" type="ORF">AVDCRST_MAG58-2122</name>
</gene>
<sequence>MADRTKFLESIRHRTRRGRYKPTKSPDSVWTPGVDRPGREEIEDPPARFIEELEALGGHGERAESLEEARDYVLDLAREREAELLVRWDVGYLDELAADEPLREAGVEVALWRDLPGLREIAARADIGLSTGTWAIAETGSLVLEHGPGRGRSVTLLPPTYVAILPADRVLRAVPEAIQKYARGTLPANVCFHTGPSRSGDIEMSLVVGMHGPGDVHVILIG</sequence>
<feature type="compositionally biased region" description="Basic residues" evidence="1">
    <location>
        <begin position="13"/>
        <end position="22"/>
    </location>
</feature>
<evidence type="ECO:0000313" key="3">
    <source>
        <dbReference type="EMBL" id="CAA9451911.1"/>
    </source>
</evidence>
<protein>
    <recommendedName>
        <fullName evidence="2">LUD domain-containing protein</fullName>
    </recommendedName>
</protein>
<feature type="region of interest" description="Disordered" evidence="1">
    <location>
        <begin position="1"/>
        <end position="42"/>
    </location>
</feature>